<accession>A0A8L8K7X9</accession>
<organism evidence="2 3">
    <name type="scientific">Heligmosomoides polygyrus</name>
    <name type="common">Parasitic roundworm</name>
    <dbReference type="NCBI Taxonomy" id="6339"/>
    <lineage>
        <taxon>Eukaryota</taxon>
        <taxon>Metazoa</taxon>
        <taxon>Ecdysozoa</taxon>
        <taxon>Nematoda</taxon>
        <taxon>Chromadorea</taxon>
        <taxon>Rhabditida</taxon>
        <taxon>Rhabditina</taxon>
        <taxon>Rhabditomorpha</taxon>
        <taxon>Strongyloidea</taxon>
        <taxon>Heligmosomidae</taxon>
        <taxon>Heligmosomoides</taxon>
    </lineage>
</organism>
<dbReference type="PANTHER" id="PTHR46306:SF1">
    <property type="entry name" value="BTB_POZ DOMAIN-CONTAINING PROTEIN 9"/>
    <property type="match status" value="1"/>
</dbReference>
<sequence length="150" mass="16976">LSVDIAFLIAETSATLSIESLTECCNQFCDRHAIDVLKSKEFPILSLSKVMEMLSRDTFYAPEIDIFRALTGWIRTQPVMEPNQLLELFKKLISENCLRLHLVSPKELLTTVRRSTIFTPISYELDKCILDAIEVKDNGTGPSRRQSPGV</sequence>
<dbReference type="InterPro" id="IPR011705">
    <property type="entry name" value="BACK"/>
</dbReference>
<dbReference type="WBParaSite" id="HPBE_0001241601-mRNA-1">
    <property type="protein sequence ID" value="HPBE_0001241601-mRNA-1"/>
    <property type="gene ID" value="HPBE_0001241601"/>
</dbReference>
<keyword evidence="2" id="KW-1185">Reference proteome</keyword>
<reference evidence="3" key="1">
    <citation type="submission" date="2019-09" db="UniProtKB">
        <authorList>
            <consortium name="WormBaseParasite"/>
        </authorList>
    </citation>
    <scope>IDENTIFICATION</scope>
</reference>
<feature type="domain" description="BACK" evidence="1">
    <location>
        <begin position="6"/>
        <end position="113"/>
    </location>
</feature>
<dbReference type="PANTHER" id="PTHR46306">
    <property type="entry name" value="BTB/POZ DOMAIN-CONTAINING PROTEIN 9"/>
    <property type="match status" value="1"/>
</dbReference>
<dbReference type="InterPro" id="IPR052407">
    <property type="entry name" value="BTB_POZ_domain_cont_9"/>
</dbReference>
<dbReference type="GO" id="GO:0005737">
    <property type="term" value="C:cytoplasm"/>
    <property type="evidence" value="ECO:0007669"/>
    <property type="project" value="TreeGrafter"/>
</dbReference>
<dbReference type="Pfam" id="PF07707">
    <property type="entry name" value="BACK"/>
    <property type="match status" value="1"/>
</dbReference>
<evidence type="ECO:0000313" key="3">
    <source>
        <dbReference type="WBParaSite" id="HPBE_0001241601-mRNA-1"/>
    </source>
</evidence>
<name>A0A8L8K7X9_HELPZ</name>
<dbReference type="Proteomes" id="UP000050761">
    <property type="component" value="Unassembled WGS sequence"/>
</dbReference>
<dbReference type="SMART" id="SM00875">
    <property type="entry name" value="BACK"/>
    <property type="match status" value="1"/>
</dbReference>
<protein>
    <submittedName>
        <fullName evidence="3">BACK domain-containing protein</fullName>
    </submittedName>
</protein>
<proteinExistence type="predicted"/>
<evidence type="ECO:0000259" key="1">
    <source>
        <dbReference type="SMART" id="SM00875"/>
    </source>
</evidence>
<dbReference type="Gene3D" id="1.25.40.420">
    <property type="match status" value="1"/>
</dbReference>
<dbReference type="AlphaFoldDB" id="A0A8L8K7X9"/>
<evidence type="ECO:0000313" key="2">
    <source>
        <dbReference type="Proteomes" id="UP000050761"/>
    </source>
</evidence>